<dbReference type="OrthoDB" id="136643at2157"/>
<feature type="domain" description="Transposase IS4-like" evidence="1">
    <location>
        <begin position="32"/>
        <end position="176"/>
    </location>
</feature>
<dbReference type="eggNOG" id="arCOG03506">
    <property type="taxonomic scope" value="Archaea"/>
</dbReference>
<name>B8GDX5_METPE</name>
<keyword evidence="3" id="KW-1185">Reference proteome</keyword>
<evidence type="ECO:0000259" key="1">
    <source>
        <dbReference type="Pfam" id="PF01609"/>
    </source>
</evidence>
<proteinExistence type="predicted"/>
<dbReference type="HOGENOM" id="CLU_055261_9_2_2"/>
<dbReference type="EMBL" id="CP001338">
    <property type="protein sequence ID" value="ACL17476.1"/>
    <property type="molecule type" value="Genomic_DNA"/>
</dbReference>
<dbReference type="KEGG" id="mpl:Mpal_2179"/>
<dbReference type="GeneID" id="95969221"/>
<dbReference type="Proteomes" id="UP000002457">
    <property type="component" value="Chromosome"/>
</dbReference>
<dbReference type="GO" id="GO:0003677">
    <property type="term" value="F:DNA binding"/>
    <property type="evidence" value="ECO:0007669"/>
    <property type="project" value="InterPro"/>
</dbReference>
<dbReference type="Pfam" id="PF01609">
    <property type="entry name" value="DDE_Tnp_1"/>
    <property type="match status" value="1"/>
</dbReference>
<dbReference type="InterPro" id="IPR002559">
    <property type="entry name" value="Transposase_11"/>
</dbReference>
<gene>
    <name evidence="2" type="ordered locus">Mpal_2179</name>
</gene>
<dbReference type="PANTHER" id="PTHR30007">
    <property type="entry name" value="PHP DOMAIN PROTEIN"/>
    <property type="match status" value="1"/>
</dbReference>
<sequence>MISHSSISPVVRSILPRSPEKRGLLRFEGLDRIQGSKMSVLVERHGRLLACIIAPANVHDAMTYHPTLTVFKIQRPIGRPIIRPQEILVDAAYYTLAIRTINRRRGIKTMIPVNRRNHRRPKRGRSYQFDPIIYRSRRAVERFFSWVKAFRKISPRYERLEESFRGLVIIACILILWRLLG</sequence>
<dbReference type="GO" id="GO:0006313">
    <property type="term" value="P:DNA transposition"/>
    <property type="evidence" value="ECO:0007669"/>
    <property type="project" value="InterPro"/>
</dbReference>
<dbReference type="GO" id="GO:0004803">
    <property type="term" value="F:transposase activity"/>
    <property type="evidence" value="ECO:0007669"/>
    <property type="project" value="InterPro"/>
</dbReference>
<reference evidence="2 3" key="1">
    <citation type="journal article" date="2015" name="Genome Announc.">
        <title>Complete Genome Sequence of Methanosphaerula palustris E1-9CT, a Hydrogenotrophic Methanogen Isolated from a Minerotrophic Fen Peatland.</title>
        <authorList>
            <person name="Cadillo-Quiroz H."/>
            <person name="Browne P."/>
            <person name="Kyrpides N."/>
            <person name="Woyke T."/>
            <person name="Goodwin L."/>
            <person name="Detter C."/>
            <person name="Yavitt J.B."/>
            <person name="Zinder S.H."/>
        </authorList>
    </citation>
    <scope>NUCLEOTIDE SEQUENCE [LARGE SCALE GENOMIC DNA]</scope>
    <source>
        <strain evidence="3">ATCC BAA-1556 / DSM 19958 / E1-9c</strain>
    </source>
</reference>
<evidence type="ECO:0000313" key="3">
    <source>
        <dbReference type="Proteomes" id="UP000002457"/>
    </source>
</evidence>
<protein>
    <submittedName>
        <fullName evidence="2">Transposase IS4 family protein</fullName>
    </submittedName>
</protein>
<organism evidence="2 3">
    <name type="scientific">Methanosphaerula palustris (strain ATCC BAA-1556 / DSM 19958 / E1-9c)</name>
    <dbReference type="NCBI Taxonomy" id="521011"/>
    <lineage>
        <taxon>Archaea</taxon>
        <taxon>Methanobacteriati</taxon>
        <taxon>Methanobacteriota</taxon>
        <taxon>Stenosarchaea group</taxon>
        <taxon>Methanomicrobia</taxon>
        <taxon>Methanomicrobiales</taxon>
        <taxon>Methanoregulaceae</taxon>
        <taxon>Methanosphaerula</taxon>
    </lineage>
</organism>
<accession>B8GDX5</accession>
<dbReference type="RefSeq" id="WP_012618795.1">
    <property type="nucleotide sequence ID" value="NC_011832.1"/>
</dbReference>
<evidence type="ECO:0000313" key="2">
    <source>
        <dbReference type="EMBL" id="ACL17476.1"/>
    </source>
</evidence>
<dbReference type="AlphaFoldDB" id="B8GDX5"/>
<dbReference type="PANTHER" id="PTHR30007:SF1">
    <property type="entry name" value="BLR1914 PROTEIN"/>
    <property type="match status" value="1"/>
</dbReference>